<dbReference type="EMBL" id="LSFM01000001">
    <property type="protein sequence ID" value="OBY66556.1"/>
    <property type="molecule type" value="Genomic_DNA"/>
</dbReference>
<dbReference type="PROSITE" id="PS51257">
    <property type="entry name" value="PROKAR_LIPOPROTEIN"/>
    <property type="match status" value="1"/>
</dbReference>
<feature type="domain" description="Calcineurin-like phosphoesterase" evidence="4">
    <location>
        <begin position="55"/>
        <end position="239"/>
    </location>
</feature>
<dbReference type="PANTHER" id="PTHR10161">
    <property type="entry name" value="TARTRATE-RESISTANT ACID PHOSPHATASE TYPE 5"/>
    <property type="match status" value="1"/>
</dbReference>
<dbReference type="KEGG" id="pob:LPB03_08795"/>
<evidence type="ECO:0000256" key="1">
    <source>
        <dbReference type="ARBA" id="ARBA00022729"/>
    </source>
</evidence>
<keyword evidence="1" id="KW-0732">Signal</keyword>
<sequence>MKTLKYFIYISIVVLLISACATIKMQVTEGQNFVPRTDSSNVIHSFYLIGDAGNSDLYRRDSALSYLSQEIANAKKNSTLIYLGDNVYQRGIPEENSKEYELASHRLKVQTDIGKKFPGNTLVIPGNHDWYSGLKGLKRQEKLVEDALGKKSFEPDNGCPLEKIEINEDINIIVVDTHWFVTDWDNHPGINDECEIKTREKFFEELEGMIKKSQGKTTILALHHPMFTNGPHGGYYSFKSHMKPLPIIGSAINILRKTAGALDVDQQNEKYNTLRKRVISLAQQNEKIIFVSGHEHSIQYIVQDNIPQIVSGSGSKLTATKNVNGGKFSYGTQGFARLDVYKDGSSTVHFYTAKDRKIVYEANVFKKDSIIEYTDFPNAKLSEKEASIYTDQEVTKGKFYNLLWGKRYRKYFGQKVNASTVNLDTLHGGLKPVRRGGGHQSKTLRLEDKEGREFTMRALRKNAVQYLQAVAFKEQYVEGQFNKTYTESLLLDVFTGSHPYAPFTIGDLADAIDVYHSNPVLYYVPKQIGLGEFNADYGDELYMIEERTADGHGNQKSFGYANEIISTDDLRKNLKKDEKYSIDEESYIRARLFDMLIGDWDRHQDQWRWAEFKKDDKVVYRPVPRDRDQAFSIFSDGILLNIFTRLIPDLRGMRSYKEDIEKPRWFNLSGYPLDMTLIHNSDKKVWDAQVAIIQSQITDEIIDGAFAKFPKEVNDETIEDIKRKLKGRKKNLQKISDKYFAYLNNFQVIKGTNKDDWFDIERFENGDTKISVYRIKDGEKADIMLQRTYKYNLTKNIWLYGLDDDDVFTLNGNAGRKTINLKIVGGLNNDVYEINETKKVKVYDYKSKKSTFKTPNVNKKLTDDYSTNIYDYKKIRSFKNSLSPAIGYNPDDGIKLGVKNTFLVNSFERNPFTRKHVLSAFYYFATNGFELAYDGEFANVIKKWNLGFEGKYTSANFAQNFFGFGNNSVNLEADELENRDFNRVKIEQVIGGTYLKWRGDLGAEFKVGAKYQNYNVDRTADRFLETQYAAGNRIFERQQFINTEASYSYQHSDNPAFPTLGIQFLAKAGFTGNIKENRDFSYAESSLSITHKLIPSGKLVLASKINGQFIFDDEFEFYQASSIGGNNGMRAYRNERFTGKNAFYHSSDIRWNLRSVKTNLLPTNIGLFGGFDYGKVWGTPDSLTAFPNDTGQPRTSYGGGIFINAADILAGNIGVFTGDDGARITFTLGFDF</sequence>
<reference evidence="6" key="1">
    <citation type="submission" date="2016-02" db="EMBL/GenBank/DDBJ databases">
        <authorList>
            <person name="Shin S.-K."/>
            <person name="Yi H."/>
            <person name="Kim E."/>
        </authorList>
    </citation>
    <scope>NUCLEOTIDE SEQUENCE [LARGE SCALE GENOMIC DNA]</scope>
    <source>
        <strain evidence="6">LPB0003</strain>
    </source>
</reference>
<gene>
    <name evidence="5" type="ORF">LPB3_00740</name>
</gene>
<dbReference type="InterPro" id="IPR029052">
    <property type="entry name" value="Metallo-depent_PP-like"/>
</dbReference>
<dbReference type="InterPro" id="IPR051558">
    <property type="entry name" value="Metallophosphoesterase_PAP"/>
</dbReference>
<dbReference type="Gene3D" id="3.60.21.10">
    <property type="match status" value="1"/>
</dbReference>
<keyword evidence="3" id="KW-0812">Transmembrane</keyword>
<dbReference type="OrthoDB" id="333971at2"/>
<evidence type="ECO:0000313" key="6">
    <source>
        <dbReference type="Proteomes" id="UP000092584"/>
    </source>
</evidence>
<dbReference type="Pfam" id="PF00149">
    <property type="entry name" value="Metallophos"/>
    <property type="match status" value="1"/>
</dbReference>
<proteinExistence type="predicted"/>
<keyword evidence="2" id="KW-0378">Hydrolase</keyword>
<dbReference type="AlphaFoldDB" id="A0A1B8U3X0"/>
<name>A0A1B8U3X0_9FLAO</name>
<evidence type="ECO:0000256" key="2">
    <source>
        <dbReference type="ARBA" id="ARBA00022801"/>
    </source>
</evidence>
<dbReference type="GO" id="GO:0016787">
    <property type="term" value="F:hydrolase activity"/>
    <property type="evidence" value="ECO:0007669"/>
    <property type="project" value="UniProtKB-KW"/>
</dbReference>
<accession>A0A1B8U3X0</accession>
<feature type="transmembrane region" description="Helical" evidence="3">
    <location>
        <begin position="7"/>
        <end position="27"/>
    </location>
</feature>
<dbReference type="SUPFAM" id="SSF56300">
    <property type="entry name" value="Metallo-dependent phosphatases"/>
    <property type="match status" value="1"/>
</dbReference>
<dbReference type="PANTHER" id="PTHR10161:SF14">
    <property type="entry name" value="TARTRATE-RESISTANT ACID PHOSPHATASE TYPE 5"/>
    <property type="match status" value="1"/>
</dbReference>
<dbReference type="InterPro" id="IPR004843">
    <property type="entry name" value="Calcineurin-like_PHP"/>
</dbReference>
<dbReference type="Proteomes" id="UP000092584">
    <property type="component" value="Unassembled WGS sequence"/>
</dbReference>
<dbReference type="STRING" id="1774273.LPB03_08795"/>
<dbReference type="RefSeq" id="WP_065317678.1">
    <property type="nucleotide sequence ID" value="NZ_CP017477.1"/>
</dbReference>
<evidence type="ECO:0000313" key="5">
    <source>
        <dbReference type="EMBL" id="OBY66556.1"/>
    </source>
</evidence>
<protein>
    <submittedName>
        <fullName evidence="5">Phosphoesterase</fullName>
    </submittedName>
</protein>
<comment type="caution">
    <text evidence="5">The sequence shown here is derived from an EMBL/GenBank/DDBJ whole genome shotgun (WGS) entry which is preliminary data.</text>
</comment>
<organism evidence="5 6">
    <name type="scientific">Polaribacter vadi</name>
    <dbReference type="NCBI Taxonomy" id="1774273"/>
    <lineage>
        <taxon>Bacteria</taxon>
        <taxon>Pseudomonadati</taxon>
        <taxon>Bacteroidota</taxon>
        <taxon>Flavobacteriia</taxon>
        <taxon>Flavobacteriales</taxon>
        <taxon>Flavobacteriaceae</taxon>
    </lineage>
</organism>
<keyword evidence="3" id="KW-0472">Membrane</keyword>
<keyword evidence="3" id="KW-1133">Transmembrane helix</keyword>
<evidence type="ECO:0000256" key="3">
    <source>
        <dbReference type="SAM" id="Phobius"/>
    </source>
</evidence>
<evidence type="ECO:0000259" key="4">
    <source>
        <dbReference type="Pfam" id="PF00149"/>
    </source>
</evidence>
<keyword evidence="6" id="KW-1185">Reference proteome</keyword>